<comment type="subcellular location">
    <subcellularLocation>
        <location evidence="1">Endoplasmic reticulum</location>
    </subcellularLocation>
</comment>
<dbReference type="InterPro" id="IPR020904">
    <property type="entry name" value="Sc_DH/Rdtase_CS"/>
</dbReference>
<dbReference type="PANTHER" id="PTHR43899">
    <property type="entry name" value="RH59310P"/>
    <property type="match status" value="1"/>
</dbReference>
<evidence type="ECO:0000256" key="2">
    <source>
        <dbReference type="ARBA" id="ARBA00006484"/>
    </source>
</evidence>
<gene>
    <name evidence="6" type="ORF">EWB00_003199</name>
</gene>
<evidence type="ECO:0000256" key="4">
    <source>
        <dbReference type="ARBA" id="ARBA00023002"/>
    </source>
</evidence>
<organism evidence="6 7">
    <name type="scientific">Schistosoma japonicum</name>
    <name type="common">Blood fluke</name>
    <dbReference type="NCBI Taxonomy" id="6182"/>
    <lineage>
        <taxon>Eukaryota</taxon>
        <taxon>Metazoa</taxon>
        <taxon>Spiralia</taxon>
        <taxon>Lophotrochozoa</taxon>
        <taxon>Platyhelminthes</taxon>
        <taxon>Trematoda</taxon>
        <taxon>Digenea</taxon>
        <taxon>Strigeidida</taxon>
        <taxon>Schistosomatoidea</taxon>
        <taxon>Schistosomatidae</taxon>
        <taxon>Schistosoma</taxon>
    </lineage>
</organism>
<feature type="transmembrane region" description="Helical" evidence="5">
    <location>
        <begin position="24"/>
        <end position="53"/>
    </location>
</feature>
<dbReference type="Pfam" id="PF00106">
    <property type="entry name" value="adh_short"/>
    <property type="match status" value="1"/>
</dbReference>
<dbReference type="FunFam" id="3.40.50.720:FF:000137">
    <property type="entry name" value="Hydroxysteroid (17-beta) dehydrogenase 3"/>
    <property type="match status" value="1"/>
</dbReference>
<accession>A0A4Z2D9C0</accession>
<dbReference type="STRING" id="6182.A0A4Z2D9C0"/>
<dbReference type="InterPro" id="IPR002347">
    <property type="entry name" value="SDR_fam"/>
</dbReference>
<dbReference type="Gene3D" id="3.40.50.720">
    <property type="entry name" value="NAD(P)-binding Rossmann-like Domain"/>
    <property type="match status" value="1"/>
</dbReference>
<dbReference type="PRINTS" id="PR00081">
    <property type="entry name" value="GDHRDH"/>
</dbReference>
<comment type="similarity">
    <text evidence="2">Belongs to the short-chain dehydrogenases/reductases (SDR) family.</text>
</comment>
<keyword evidence="3" id="KW-0521">NADP</keyword>
<name>A0A4Z2D9C0_SCHJA</name>
<comment type="caution">
    <text evidence="6">The sequence shown here is derived from an EMBL/GenBank/DDBJ whole genome shotgun (WGS) entry which is preliminary data.</text>
</comment>
<evidence type="ECO:0000256" key="1">
    <source>
        <dbReference type="ARBA" id="ARBA00004240"/>
    </source>
</evidence>
<keyword evidence="5" id="KW-1133">Transmembrane helix</keyword>
<dbReference type="GO" id="GO:0016491">
    <property type="term" value="F:oxidoreductase activity"/>
    <property type="evidence" value="ECO:0007669"/>
    <property type="project" value="UniProtKB-KW"/>
</dbReference>
<reference evidence="6 7" key="1">
    <citation type="submission" date="2019-03" db="EMBL/GenBank/DDBJ databases">
        <title>An improved genome assembly of the fluke Schistosoma japonicum.</title>
        <authorList>
            <person name="Hu W."/>
            <person name="Luo F."/>
            <person name="Yin M."/>
            <person name="Mo X."/>
            <person name="Sun C."/>
            <person name="Wu Q."/>
            <person name="Zhu B."/>
            <person name="Xiang M."/>
            <person name="Wang J."/>
            <person name="Wang Y."/>
            <person name="Zhang T."/>
            <person name="Xu B."/>
            <person name="Zheng H."/>
            <person name="Feng Z."/>
        </authorList>
    </citation>
    <scope>NUCLEOTIDE SEQUENCE [LARGE SCALE GENOMIC DNA]</scope>
    <source>
        <strain evidence="6">HuSjv2</strain>
        <tissue evidence="6">Worms</tissue>
    </source>
</reference>
<dbReference type="SUPFAM" id="SSF51735">
    <property type="entry name" value="NAD(P)-binding Rossmann-fold domains"/>
    <property type="match status" value="1"/>
</dbReference>
<dbReference type="OrthoDB" id="5545019at2759"/>
<dbReference type="CDD" id="cd05356">
    <property type="entry name" value="17beta-HSD1_like_SDR_c"/>
    <property type="match status" value="1"/>
</dbReference>
<keyword evidence="7" id="KW-1185">Reference proteome</keyword>
<evidence type="ECO:0000313" key="7">
    <source>
        <dbReference type="Proteomes" id="UP000311919"/>
    </source>
</evidence>
<dbReference type="GO" id="GO:0005783">
    <property type="term" value="C:endoplasmic reticulum"/>
    <property type="evidence" value="ECO:0007669"/>
    <property type="project" value="UniProtKB-SubCell"/>
</dbReference>
<proteinExistence type="inferred from homology"/>
<dbReference type="PIRSF" id="PIRSF000126">
    <property type="entry name" value="11-beta-HSD1"/>
    <property type="match status" value="1"/>
</dbReference>
<dbReference type="AlphaFoldDB" id="A0A4Z2D9C0"/>
<protein>
    <submittedName>
        <fullName evidence="6">Very-long-chain 3-oxoacyl-CoA reductase isoform 2</fullName>
    </submittedName>
</protein>
<evidence type="ECO:0000313" key="6">
    <source>
        <dbReference type="EMBL" id="TNN13074.1"/>
    </source>
</evidence>
<dbReference type="PANTHER" id="PTHR43899:SF13">
    <property type="entry name" value="RH59310P"/>
    <property type="match status" value="1"/>
</dbReference>
<dbReference type="InterPro" id="IPR036291">
    <property type="entry name" value="NAD(P)-bd_dom_sf"/>
</dbReference>
<evidence type="ECO:0000256" key="3">
    <source>
        <dbReference type="ARBA" id="ARBA00022857"/>
    </source>
</evidence>
<dbReference type="InterPro" id="IPR051019">
    <property type="entry name" value="VLCFA-Steroid_DH"/>
</dbReference>
<dbReference type="EMBL" id="SKCS01000200">
    <property type="protein sequence ID" value="TNN13074.1"/>
    <property type="molecule type" value="Genomic_DNA"/>
</dbReference>
<sequence>MYIYVASGRVSATSSTAHFIKHNFFILTITLIITWFTFKLLQLLKICLVYTVAKWCLSKRKSLRKAGEWAIVTGASSGIGEAYAEELAKEGLNILLISNDESQLRLVSERISTDYHVETRIVVADFTQPDSYDVIKPAIQQLSTIACLVNNVGMGLPFSLFVEDFYSPNEQSIHDIIHCNVLSTVMMTHIVMPKMLSQKGSNPGIINISSFSGLKEYPYASMYAATKAFIHQFSRCISAEKYSRNVIVQTICPLIVSTKLSYYKSTSFFIPTAQVFAKSALDMFGVQQQTTGYMQHDLQALIYDSMPTFLWLRFWRRRIHRFMNESRKAK</sequence>
<dbReference type="Proteomes" id="UP000311919">
    <property type="component" value="Unassembled WGS sequence"/>
</dbReference>
<keyword evidence="4" id="KW-0560">Oxidoreductase</keyword>
<keyword evidence="5" id="KW-0812">Transmembrane</keyword>
<dbReference type="PROSITE" id="PS00061">
    <property type="entry name" value="ADH_SHORT"/>
    <property type="match status" value="1"/>
</dbReference>
<evidence type="ECO:0000256" key="5">
    <source>
        <dbReference type="SAM" id="Phobius"/>
    </source>
</evidence>
<keyword evidence="5" id="KW-0472">Membrane</keyword>